<dbReference type="PANTHER" id="PTHR30483">
    <property type="entry name" value="LEUCINE-SPECIFIC-BINDING PROTEIN"/>
    <property type="match status" value="1"/>
</dbReference>
<dbReference type="InterPro" id="IPR051010">
    <property type="entry name" value="BCAA_transport"/>
</dbReference>
<dbReference type="GO" id="GO:0006865">
    <property type="term" value="P:amino acid transport"/>
    <property type="evidence" value="ECO:0007669"/>
    <property type="project" value="UniProtKB-KW"/>
</dbReference>
<name>A0A934WP64_9BURK</name>
<sequence length="377" mass="40093">MKTFQRSTPLLALAVAAAGTLASAPAAADIVFGVSAPMTGPRAMLGRNTKNGVDLAVAEINKAGGVLGQQIKVVYEDDQADNPSAAINAVNRLHNQYKVPVMIGPHFSVAQMATQKSYCDGSLVSITGASGIPVTANGCNFVLRNRANDNVQSKALVAYAMNTLKLNKIGVIYVNDDFGKAGADRVVQNIKDLGLTPVGVESHNAEDKDFSAQLGRLQNAGAQMVILWTHDDEAALIVRQAKQLGLPIKFAGSTSLSQPIFLKLAGDAGEGAISSSDFVPTNPDPRTRSFVKKYGDKYKLEAELYAATYYDATYLAAKAIQMAGSTDAKKVREAFSKLQYGGILGDYKCQPNGDCLHQINIVEVHKGEPVVKSVVKF</sequence>
<dbReference type="CDD" id="cd19986">
    <property type="entry name" value="PBP1_ABC_HAAT-like"/>
    <property type="match status" value="1"/>
</dbReference>
<evidence type="ECO:0000259" key="6">
    <source>
        <dbReference type="Pfam" id="PF13458"/>
    </source>
</evidence>
<organism evidence="7 8">
    <name type="scientific">Ramlibacter ginsenosidimutans</name>
    <dbReference type="NCBI Taxonomy" id="502333"/>
    <lineage>
        <taxon>Bacteria</taxon>
        <taxon>Pseudomonadati</taxon>
        <taxon>Pseudomonadota</taxon>
        <taxon>Betaproteobacteria</taxon>
        <taxon>Burkholderiales</taxon>
        <taxon>Comamonadaceae</taxon>
        <taxon>Ramlibacter</taxon>
    </lineage>
</organism>
<comment type="similarity">
    <text evidence="1">Belongs to the leucine-binding protein family.</text>
</comment>
<keyword evidence="2" id="KW-0813">Transport</keyword>
<reference evidence="7" key="2">
    <citation type="submission" date="2021-01" db="EMBL/GenBank/DDBJ databases">
        <authorList>
            <person name="Kang M."/>
        </authorList>
    </citation>
    <scope>NUCLEOTIDE SEQUENCE</scope>
    <source>
        <strain evidence="7">KACC 17527</strain>
    </source>
</reference>
<evidence type="ECO:0000256" key="4">
    <source>
        <dbReference type="ARBA" id="ARBA00022970"/>
    </source>
</evidence>
<dbReference type="Proteomes" id="UP000630528">
    <property type="component" value="Unassembled WGS sequence"/>
</dbReference>
<feature type="signal peptide" evidence="5">
    <location>
        <begin position="1"/>
        <end position="28"/>
    </location>
</feature>
<dbReference type="AlphaFoldDB" id="A0A934WP64"/>
<feature type="domain" description="Leucine-binding protein" evidence="6">
    <location>
        <begin position="30"/>
        <end position="367"/>
    </location>
</feature>
<gene>
    <name evidence="7" type="ORF">JJB11_17775</name>
</gene>
<dbReference type="EMBL" id="JAEPWM010000008">
    <property type="protein sequence ID" value="MBK6007952.1"/>
    <property type="molecule type" value="Genomic_DNA"/>
</dbReference>
<dbReference type="Gene3D" id="3.40.50.2300">
    <property type="match status" value="2"/>
</dbReference>
<comment type="caution">
    <text evidence="7">The sequence shown here is derived from an EMBL/GenBank/DDBJ whole genome shotgun (WGS) entry which is preliminary data.</text>
</comment>
<evidence type="ECO:0000313" key="7">
    <source>
        <dbReference type="EMBL" id="MBK6007952.1"/>
    </source>
</evidence>
<dbReference type="InterPro" id="IPR028081">
    <property type="entry name" value="Leu-bd"/>
</dbReference>
<protein>
    <submittedName>
        <fullName evidence="7">ABC transporter substrate-binding protein</fullName>
    </submittedName>
</protein>
<dbReference type="InterPro" id="IPR028082">
    <property type="entry name" value="Peripla_BP_I"/>
</dbReference>
<keyword evidence="8" id="KW-1185">Reference proteome</keyword>
<dbReference type="SUPFAM" id="SSF53822">
    <property type="entry name" value="Periplasmic binding protein-like I"/>
    <property type="match status" value="1"/>
</dbReference>
<evidence type="ECO:0000313" key="8">
    <source>
        <dbReference type="Proteomes" id="UP000630528"/>
    </source>
</evidence>
<dbReference type="PRINTS" id="PR00337">
    <property type="entry name" value="LEUILEVALBP"/>
</dbReference>
<evidence type="ECO:0000256" key="3">
    <source>
        <dbReference type="ARBA" id="ARBA00022729"/>
    </source>
</evidence>
<keyword evidence="3 5" id="KW-0732">Signal</keyword>
<reference evidence="7" key="1">
    <citation type="journal article" date="2012" name="J. Microbiol. Biotechnol.">
        <title>Ramlibacter ginsenosidimutans sp. nov., with ginsenoside-converting activity.</title>
        <authorList>
            <person name="Wang L."/>
            <person name="An D.S."/>
            <person name="Kim S.G."/>
            <person name="Jin F.X."/>
            <person name="Kim S.C."/>
            <person name="Lee S.T."/>
            <person name="Im W.T."/>
        </authorList>
    </citation>
    <scope>NUCLEOTIDE SEQUENCE</scope>
    <source>
        <strain evidence="7">KACC 17527</strain>
    </source>
</reference>
<dbReference type="Pfam" id="PF13458">
    <property type="entry name" value="Peripla_BP_6"/>
    <property type="match status" value="1"/>
</dbReference>
<evidence type="ECO:0000256" key="2">
    <source>
        <dbReference type="ARBA" id="ARBA00022448"/>
    </source>
</evidence>
<dbReference type="RefSeq" id="WP_201174443.1">
    <property type="nucleotide sequence ID" value="NZ_JAEPWM010000008.1"/>
</dbReference>
<accession>A0A934WP64</accession>
<dbReference type="PANTHER" id="PTHR30483:SF6">
    <property type="entry name" value="PERIPLASMIC BINDING PROTEIN OF ABC TRANSPORTER FOR NATURAL AMINO ACIDS"/>
    <property type="match status" value="1"/>
</dbReference>
<evidence type="ECO:0000256" key="5">
    <source>
        <dbReference type="SAM" id="SignalP"/>
    </source>
</evidence>
<dbReference type="InterPro" id="IPR000709">
    <property type="entry name" value="Leu_Ile_Val-bd"/>
</dbReference>
<proteinExistence type="inferred from homology"/>
<feature type="chain" id="PRO_5037910277" evidence="5">
    <location>
        <begin position="29"/>
        <end position="377"/>
    </location>
</feature>
<evidence type="ECO:0000256" key="1">
    <source>
        <dbReference type="ARBA" id="ARBA00010062"/>
    </source>
</evidence>
<keyword evidence="4" id="KW-0029">Amino-acid transport</keyword>